<dbReference type="InterPro" id="IPR000683">
    <property type="entry name" value="Gfo/Idh/MocA-like_OxRdtase_N"/>
</dbReference>
<dbReference type="InterPro" id="IPR055170">
    <property type="entry name" value="GFO_IDH_MocA-like_dom"/>
</dbReference>
<gene>
    <name evidence="4" type="ORF">HLB44_33290</name>
</gene>
<feature type="domain" description="Gfo/Idh/MocA-like oxidoreductase N-terminal" evidence="2">
    <location>
        <begin position="3"/>
        <end position="125"/>
    </location>
</feature>
<organism evidence="4 5">
    <name type="scientific">Pseudaquabacterium terrae</name>
    <dbReference type="NCBI Taxonomy" id="2732868"/>
    <lineage>
        <taxon>Bacteria</taxon>
        <taxon>Pseudomonadati</taxon>
        <taxon>Pseudomonadota</taxon>
        <taxon>Betaproteobacteria</taxon>
        <taxon>Burkholderiales</taxon>
        <taxon>Sphaerotilaceae</taxon>
        <taxon>Pseudaquabacterium</taxon>
    </lineage>
</organism>
<dbReference type="PANTHER" id="PTHR43708:SF8">
    <property type="entry name" value="OXIDOREDUCTASE"/>
    <property type="match status" value="1"/>
</dbReference>
<evidence type="ECO:0000256" key="1">
    <source>
        <dbReference type="SAM" id="MobiDB-lite"/>
    </source>
</evidence>
<dbReference type="SUPFAM" id="SSF51735">
    <property type="entry name" value="NAD(P)-binding Rossmann-fold domains"/>
    <property type="match status" value="1"/>
</dbReference>
<dbReference type="Gene3D" id="3.40.50.720">
    <property type="entry name" value="NAD(P)-binding Rossmann-like Domain"/>
    <property type="match status" value="1"/>
</dbReference>
<evidence type="ECO:0000313" key="5">
    <source>
        <dbReference type="Proteomes" id="UP000737171"/>
    </source>
</evidence>
<evidence type="ECO:0000259" key="2">
    <source>
        <dbReference type="Pfam" id="PF01408"/>
    </source>
</evidence>
<dbReference type="Gene3D" id="3.30.360.10">
    <property type="entry name" value="Dihydrodipicolinate Reductase, domain 2"/>
    <property type="match status" value="1"/>
</dbReference>
<name>A0ABX2ETE1_9BURK</name>
<dbReference type="EMBL" id="JABRWJ010000015">
    <property type="protein sequence ID" value="NRF71873.1"/>
    <property type="molecule type" value="Genomic_DNA"/>
</dbReference>
<keyword evidence="5" id="KW-1185">Reference proteome</keyword>
<dbReference type="Pfam" id="PF01408">
    <property type="entry name" value="GFO_IDH_MocA"/>
    <property type="match status" value="1"/>
</dbReference>
<accession>A0ABX2ETE1</accession>
<reference evidence="4 5" key="1">
    <citation type="submission" date="2020-05" db="EMBL/GenBank/DDBJ databases">
        <title>Aquincola sp. isolate from soil.</title>
        <authorList>
            <person name="Han J."/>
            <person name="Kim D.-U."/>
        </authorList>
    </citation>
    <scope>NUCLEOTIDE SEQUENCE [LARGE SCALE GENOMIC DNA]</scope>
    <source>
        <strain evidence="4 5">S2</strain>
    </source>
</reference>
<protein>
    <submittedName>
        <fullName evidence="4">Gfo/Idh/MocA family oxidoreductase</fullName>
    </submittedName>
</protein>
<dbReference type="Proteomes" id="UP000737171">
    <property type="component" value="Unassembled WGS sequence"/>
</dbReference>
<feature type="compositionally biased region" description="Basic and acidic residues" evidence="1">
    <location>
        <begin position="357"/>
        <end position="366"/>
    </location>
</feature>
<dbReference type="RefSeq" id="WP_173133985.1">
    <property type="nucleotide sequence ID" value="NZ_JABRWJ010000015.1"/>
</dbReference>
<feature type="domain" description="GFO/IDH/MocA-like oxidoreductase" evidence="3">
    <location>
        <begin position="144"/>
        <end position="246"/>
    </location>
</feature>
<comment type="caution">
    <text evidence="4">The sequence shown here is derived from an EMBL/GenBank/DDBJ whole genome shotgun (WGS) entry which is preliminary data.</text>
</comment>
<dbReference type="PANTHER" id="PTHR43708">
    <property type="entry name" value="CONSERVED EXPRESSED OXIDOREDUCTASE (EUROFUNG)"/>
    <property type="match status" value="1"/>
</dbReference>
<dbReference type="SUPFAM" id="SSF55347">
    <property type="entry name" value="Glyceraldehyde-3-phosphate dehydrogenase-like, C-terminal domain"/>
    <property type="match status" value="1"/>
</dbReference>
<feature type="region of interest" description="Disordered" evidence="1">
    <location>
        <begin position="347"/>
        <end position="366"/>
    </location>
</feature>
<dbReference type="Pfam" id="PF22725">
    <property type="entry name" value="GFO_IDH_MocA_C3"/>
    <property type="match status" value="1"/>
</dbReference>
<dbReference type="InterPro" id="IPR036291">
    <property type="entry name" value="NAD(P)-bd_dom_sf"/>
</dbReference>
<evidence type="ECO:0000259" key="3">
    <source>
        <dbReference type="Pfam" id="PF22725"/>
    </source>
</evidence>
<sequence length="366" mass="39722">MSIRVAAIGVSHWHAVYDAAYLRHLVAMPGVQLVAIQDDDAAVVQRRAAQLGVEQPPACYTAVNTLLDQARPDFVLALGRHDRQAALAHELLERRLPFLMEKPMGLNAGEVRSIADRARALGAFVAAPLPQRHSPFMRQALAMRERFGPLSHLYIRMNRFSSARYTAWDSGWMLDPAASGGGCLRNLGVHAFDVFLQLTGETAEVTAAQLSARTLGTPVEDYVTVLLRSASGVLGTVEIGNVYPRRTTEGAAKPLPGRDKLLDGADGEWKVCGRDALLMAKDGLLRIVDRDGEETLPGEPDVAPARRVLEETLAAWRDGAPPPASADDCWRGVQLIDQAYAATATPQARRHALAHPMGRDEPTEAP</sequence>
<proteinExistence type="predicted"/>
<evidence type="ECO:0000313" key="4">
    <source>
        <dbReference type="EMBL" id="NRF71873.1"/>
    </source>
</evidence>
<dbReference type="InterPro" id="IPR051317">
    <property type="entry name" value="Gfo/Idh/MocA_oxidoreduct"/>
</dbReference>